<keyword evidence="3" id="KW-1185">Reference proteome</keyword>
<gene>
    <name evidence="1" type="primary">ubiV</name>
    <name evidence="2" type="ORF">GTPT_0197</name>
</gene>
<feature type="binding site" evidence="1">
    <location>
        <position position="197"/>
    </location>
    <ligand>
        <name>[4Fe-4S] cluster</name>
        <dbReference type="ChEBI" id="CHEBI:49883"/>
    </ligand>
</feature>
<dbReference type="PANTHER" id="PTHR30217:SF11">
    <property type="entry name" value="UBIQUINONE BIOSYNTHESIS PROTEIN UBIV"/>
    <property type="match status" value="1"/>
</dbReference>
<comment type="similarity">
    <text evidence="1">Belongs to the peptidase U32 family. UbiV subfamily.</text>
</comment>
<comment type="subunit">
    <text evidence="1">Forms a heterodimer with UbiU.</text>
</comment>
<dbReference type="Proteomes" id="UP000028602">
    <property type="component" value="Unassembled WGS sequence"/>
</dbReference>
<dbReference type="NCBIfam" id="NF011991">
    <property type="entry name" value="PRK15447.1"/>
    <property type="match status" value="1"/>
</dbReference>
<dbReference type="GO" id="GO:0006508">
    <property type="term" value="P:proteolysis"/>
    <property type="evidence" value="ECO:0007669"/>
    <property type="project" value="UniProtKB-KW"/>
</dbReference>
<protein>
    <recommendedName>
        <fullName evidence="1">Ubiquinone biosynthesis protein UbiV</fullName>
    </recommendedName>
</protein>
<dbReference type="UniPathway" id="UPA00232"/>
<dbReference type="eggNOG" id="COG0826">
    <property type="taxonomic scope" value="Bacteria"/>
</dbReference>
<reference evidence="2 3" key="1">
    <citation type="submission" date="2014-05" db="EMBL/GenBank/DDBJ databases">
        <title>ATOL: Assembling a taxonomically balanced genome-scale reconstruction of the evolutionary history of the Enterobacteriaceae.</title>
        <authorList>
            <person name="Plunkett G.III."/>
            <person name="Neeno-Eckwall E.C."/>
            <person name="Glasner J.D."/>
            <person name="Perna N.T."/>
        </authorList>
    </citation>
    <scope>NUCLEOTIDE SEQUENCE [LARGE SCALE GENOMIC DNA]</scope>
    <source>
        <strain evidence="2 3">ATCC 33301</strain>
    </source>
</reference>
<dbReference type="EMBL" id="JMPR01000004">
    <property type="protein sequence ID" value="KFD22620.1"/>
    <property type="molecule type" value="Genomic_DNA"/>
</dbReference>
<keyword evidence="1" id="KW-0004">4Fe-4S</keyword>
<dbReference type="Pfam" id="PF01136">
    <property type="entry name" value="Peptidase_U32"/>
    <property type="match status" value="1"/>
</dbReference>
<keyword evidence="1" id="KW-0408">Iron</keyword>
<dbReference type="AlphaFoldDB" id="A0A085JQ74"/>
<comment type="caution">
    <text evidence="2">The sequence shown here is derived from an EMBL/GenBank/DDBJ whole genome shotgun (WGS) entry which is preliminary data.</text>
</comment>
<comment type="pathway">
    <text evidence="1">Cofactor biosynthesis; ubiquinone biosynthesis.</text>
</comment>
<dbReference type="OrthoDB" id="8523349at2"/>
<dbReference type="GO" id="GO:0051539">
    <property type="term" value="F:4 iron, 4 sulfur cluster binding"/>
    <property type="evidence" value="ECO:0007669"/>
    <property type="project" value="UniProtKB-UniRule"/>
</dbReference>
<dbReference type="InterPro" id="IPR043693">
    <property type="entry name" value="UbiV"/>
</dbReference>
<accession>A0A085JQ74</accession>
<feature type="binding site" evidence="1">
    <location>
        <position position="180"/>
    </location>
    <ligand>
        <name>[4Fe-4S] cluster</name>
        <dbReference type="ChEBI" id="CHEBI:49883"/>
    </ligand>
</feature>
<sequence length="299" mass="33786">MKYSLGPVLWYWPTEKLNTFYQQAASSDADIIYLGETVCSKRRATSFSQWMEMARPLAAAGKQVVLSTLALLQSPSELKELRRYVDNGEFMVEANDMGTVNLAATHRLPFVAGYALNIYNAASLKILLKQGMVRWCMPVELSRDWLKALLEACERDGFRDQFEVEVFGYGHLPLALSARCFTARSENRDKDHCETCCLRYPQGRQVLSQEGQPVFVLNGIQTLSSSCYHLGNEQQAMQSLVDVLRLSPQDQDTPALISEFRNHLHIKTPFTLDKRTYCNGYWHHIEGMALGTTLGAQSA</sequence>
<evidence type="ECO:0000313" key="2">
    <source>
        <dbReference type="EMBL" id="KFD22620.1"/>
    </source>
</evidence>
<keyword evidence="2" id="KW-0378">Hydrolase</keyword>
<dbReference type="GO" id="GO:0008233">
    <property type="term" value="F:peptidase activity"/>
    <property type="evidence" value="ECO:0007669"/>
    <property type="project" value="UniProtKB-KW"/>
</dbReference>
<comment type="cofactor">
    <cofactor evidence="1">
        <name>[4Fe-4S] cluster</name>
        <dbReference type="ChEBI" id="CHEBI:49883"/>
    </cofactor>
</comment>
<comment type="function">
    <text evidence="1">Required for O(2)-independent ubiquinone (coenzyme Q) biosynthesis. Together with UbiU, is essential for the C6-hydroxylation reaction in the oxygen-independent ubiquinone biosynthesis pathway.</text>
</comment>
<dbReference type="GO" id="GO:0006744">
    <property type="term" value="P:ubiquinone biosynthetic process"/>
    <property type="evidence" value="ECO:0007669"/>
    <property type="project" value="UniProtKB-UniRule"/>
</dbReference>
<feature type="binding site" evidence="1">
    <location>
        <position position="193"/>
    </location>
    <ligand>
        <name>[4Fe-4S] cluster</name>
        <dbReference type="ChEBI" id="CHEBI:49883"/>
    </ligand>
</feature>
<keyword evidence="1" id="KW-0411">Iron-sulfur</keyword>
<keyword evidence="2" id="KW-0645">Protease</keyword>
<keyword evidence="1" id="KW-0479">Metal-binding</keyword>
<dbReference type="InterPro" id="IPR051454">
    <property type="entry name" value="RNA/ubiquinone_mod_enzymes"/>
</dbReference>
<evidence type="ECO:0000313" key="3">
    <source>
        <dbReference type="Proteomes" id="UP000028602"/>
    </source>
</evidence>
<dbReference type="GO" id="GO:0046872">
    <property type="term" value="F:metal ion binding"/>
    <property type="evidence" value="ECO:0007669"/>
    <property type="project" value="UniProtKB-KW"/>
</dbReference>
<dbReference type="InterPro" id="IPR001539">
    <property type="entry name" value="Peptidase_U32"/>
</dbReference>
<name>A0A085JQ74_9GAMM</name>
<evidence type="ECO:0000256" key="1">
    <source>
        <dbReference type="HAMAP-Rule" id="MF_02233"/>
    </source>
</evidence>
<feature type="binding site" evidence="1">
    <location>
        <position position="39"/>
    </location>
    <ligand>
        <name>[4Fe-4S] cluster</name>
        <dbReference type="ChEBI" id="CHEBI:49883"/>
    </ligand>
</feature>
<dbReference type="HAMAP" id="MF_02233">
    <property type="entry name" value="UbiV"/>
    <property type="match status" value="1"/>
</dbReference>
<keyword evidence="1" id="KW-0831">Ubiquinone biosynthesis</keyword>
<dbReference type="RefSeq" id="WP_029989728.1">
    <property type="nucleotide sequence ID" value="NZ_ATMJ01000010.1"/>
</dbReference>
<dbReference type="PANTHER" id="PTHR30217">
    <property type="entry name" value="PEPTIDASE U32 FAMILY"/>
    <property type="match status" value="1"/>
</dbReference>
<organism evidence="2 3">
    <name type="scientific">Tatumella ptyseos ATCC 33301</name>
    <dbReference type="NCBI Taxonomy" id="1005995"/>
    <lineage>
        <taxon>Bacteria</taxon>
        <taxon>Pseudomonadati</taxon>
        <taxon>Pseudomonadota</taxon>
        <taxon>Gammaproteobacteria</taxon>
        <taxon>Enterobacterales</taxon>
        <taxon>Erwiniaceae</taxon>
        <taxon>Tatumella</taxon>
    </lineage>
</organism>
<proteinExistence type="inferred from homology"/>